<dbReference type="EMBL" id="BSPB01000017">
    <property type="protein sequence ID" value="GLS14905.1"/>
    <property type="molecule type" value="Genomic_DNA"/>
</dbReference>
<name>A0ABQ6C820_9BURK</name>
<evidence type="ECO:0008006" key="4">
    <source>
        <dbReference type="Google" id="ProtNLM"/>
    </source>
</evidence>
<evidence type="ECO:0000256" key="1">
    <source>
        <dbReference type="SAM" id="SignalP"/>
    </source>
</evidence>
<feature type="signal peptide" evidence="1">
    <location>
        <begin position="1"/>
        <end position="28"/>
    </location>
</feature>
<keyword evidence="3" id="KW-1185">Reference proteome</keyword>
<organism evidence="2 3">
    <name type="scientific">Hydrogenophaga electricum</name>
    <dbReference type="NCBI Taxonomy" id="1230953"/>
    <lineage>
        <taxon>Bacteria</taxon>
        <taxon>Pseudomonadati</taxon>
        <taxon>Pseudomonadota</taxon>
        <taxon>Betaproteobacteria</taxon>
        <taxon>Burkholderiales</taxon>
        <taxon>Comamonadaceae</taxon>
        <taxon>Hydrogenophaga</taxon>
    </lineage>
</organism>
<accession>A0ABQ6C820</accession>
<keyword evidence="1" id="KW-0732">Signal</keyword>
<feature type="chain" id="PRO_5046220874" description="Lipoprotein" evidence="1">
    <location>
        <begin position="29"/>
        <end position="185"/>
    </location>
</feature>
<protein>
    <recommendedName>
        <fullName evidence="4">Lipoprotein</fullName>
    </recommendedName>
</protein>
<comment type="caution">
    <text evidence="2">The sequence shown here is derived from an EMBL/GenBank/DDBJ whole genome shotgun (WGS) entry which is preliminary data.</text>
</comment>
<dbReference type="RefSeq" id="WP_284307939.1">
    <property type="nucleotide sequence ID" value="NZ_BSPB01000017.1"/>
</dbReference>
<evidence type="ECO:0000313" key="2">
    <source>
        <dbReference type="EMBL" id="GLS14905.1"/>
    </source>
</evidence>
<reference evidence="3" key="1">
    <citation type="journal article" date="2019" name="Int. J. Syst. Evol. Microbiol.">
        <title>The Global Catalogue of Microorganisms (GCM) 10K type strain sequencing project: providing services to taxonomists for standard genome sequencing and annotation.</title>
        <authorList>
            <consortium name="The Broad Institute Genomics Platform"/>
            <consortium name="The Broad Institute Genome Sequencing Center for Infectious Disease"/>
            <person name="Wu L."/>
            <person name="Ma J."/>
        </authorList>
    </citation>
    <scope>NUCLEOTIDE SEQUENCE [LARGE SCALE GENOMIC DNA]</scope>
    <source>
        <strain evidence="3">NBRC 109341</strain>
    </source>
</reference>
<dbReference type="Proteomes" id="UP001156903">
    <property type="component" value="Unassembled WGS sequence"/>
</dbReference>
<proteinExistence type="predicted"/>
<dbReference type="PROSITE" id="PS51257">
    <property type="entry name" value="PROKAR_LIPOPROTEIN"/>
    <property type="match status" value="1"/>
</dbReference>
<evidence type="ECO:0000313" key="3">
    <source>
        <dbReference type="Proteomes" id="UP001156903"/>
    </source>
</evidence>
<gene>
    <name evidence="2" type="ORF">GCM10007935_23380</name>
</gene>
<sequence length="185" mass="19819">MPLSRIRFRPLVAAVLAGVLCFGLSACGGSDSDDPIPTGGALADQWFQDTEGYYTLERARSDGSVIFTSSADFGTRNPDFQEGIRTMSAWAIDTSATPPEGKTLEYSMAIEGVTANADATAVNLLRSNLQLNGATGLMTQRCSGFPQCHDNMTQQTQTFRITTTAKVLGAKSGLNRSFLFHVHGD</sequence>